<dbReference type="InterPro" id="IPR003594">
    <property type="entry name" value="HATPase_dom"/>
</dbReference>
<dbReference type="SMART" id="SM00388">
    <property type="entry name" value="HisKA"/>
    <property type="match status" value="1"/>
</dbReference>
<dbReference type="SUPFAM" id="SSF55874">
    <property type="entry name" value="ATPase domain of HSP90 chaperone/DNA topoisomerase II/histidine kinase"/>
    <property type="match status" value="1"/>
</dbReference>
<sequence length="792" mass="91373">MVKLYYSFLLYITQYISEATSFFLLLLVIILFLLYNNKKERLKLANEKLNSKRIEGQLEALMKNLPYHILSIDLRGKVTYANKPMLNKKKNEIIGENISELFGNQFLQKYLYYVRNINQITPTEEKTYEYNGGFYTWRLLPVNWAGEGEVLLLARNINRRVTLEKALIESNLNFEGFVQALPGVAYRKELTKGKNENYTFISHRVLELTGYSEEDFSTHKVNWNTLIDKADIDRVKTLAASISPTKPGFSIEYKIRTRNGGEKWLLNQAHTTFSNNKPIRREGVILDITHQKESENEILKLHKELKELKFAIDNTSLVTITDKTGRIKYVNDKFIEISGYSREESIGEKHNLVNASYHPREFWADLWCTISSGKVWSGEIKNRAKNGTYYWVHTFIVPIKDANNKIKEYLSIRNDITDKKNQEEENKLLSLVAKETSNYVMITDSKGKIEWVNQAFERGTGYKLEEIQNKKPGDFLQGEKTSEKTIQKIRNGLREEKNFTAEVLNYTKDKKPYWVSINFQPIFDEKGKLIKYFSLMRNITLHKELVQKLETAVKKAEKSDQLKTTFLANISHEVRTPMNAIIGFSELMSMKTVSEEKVKYYSNIINTRSKDLLSIFNDMLDTSKLVSGQAQLNISTGSVENLLKNIFTLHNNSHKKLISNQIKFSLNIDENIFGLSVDTDFIKLNQVIENLITNAIKFTDKGSIEYGCRKTNDDQLLFYVSDTGIGIDQNLNPSIFEAFRQVEDTHIKHGGSGLGLAICKGYVNLMGGEIWFESKDVGTNFYFRIPINYASS</sequence>
<dbReference type="CDD" id="cd16922">
    <property type="entry name" value="HATPase_EvgS-ArcB-TorS-like"/>
    <property type="match status" value="1"/>
</dbReference>
<dbReference type="PROSITE" id="PS50109">
    <property type="entry name" value="HIS_KIN"/>
    <property type="match status" value="1"/>
</dbReference>
<dbReference type="SMART" id="SM00086">
    <property type="entry name" value="PAC"/>
    <property type="match status" value="3"/>
</dbReference>
<dbReference type="InterPro" id="IPR013655">
    <property type="entry name" value="PAS_fold_3"/>
</dbReference>
<dbReference type="PROSITE" id="PS50113">
    <property type="entry name" value="PAC"/>
    <property type="match status" value="3"/>
</dbReference>
<evidence type="ECO:0000256" key="1">
    <source>
        <dbReference type="ARBA" id="ARBA00000085"/>
    </source>
</evidence>
<feature type="domain" description="PAC" evidence="11">
    <location>
        <begin position="376"/>
        <end position="428"/>
    </location>
</feature>
<dbReference type="AlphaFoldDB" id="A0AA51ZXI2"/>
<gene>
    <name evidence="12" type="ORF">QYS47_30660</name>
</gene>
<dbReference type="GO" id="GO:0000155">
    <property type="term" value="F:phosphorelay sensor kinase activity"/>
    <property type="evidence" value="ECO:0007669"/>
    <property type="project" value="InterPro"/>
</dbReference>
<dbReference type="NCBIfam" id="TIGR00229">
    <property type="entry name" value="sensory_box"/>
    <property type="match status" value="3"/>
</dbReference>
<protein>
    <recommendedName>
        <fullName evidence="2">histidine kinase</fullName>
        <ecNumber evidence="2">2.7.13.3</ecNumber>
    </recommendedName>
</protein>
<dbReference type="Pfam" id="PF13426">
    <property type="entry name" value="PAS_9"/>
    <property type="match status" value="3"/>
</dbReference>
<feature type="domain" description="PAS" evidence="10">
    <location>
        <begin position="424"/>
        <end position="496"/>
    </location>
</feature>
<evidence type="ECO:0000256" key="7">
    <source>
        <dbReference type="SAM" id="Coils"/>
    </source>
</evidence>
<dbReference type="InterPro" id="IPR000700">
    <property type="entry name" value="PAS-assoc_C"/>
</dbReference>
<dbReference type="InterPro" id="IPR005467">
    <property type="entry name" value="His_kinase_dom"/>
</dbReference>
<keyword evidence="7" id="KW-0175">Coiled coil</keyword>
<dbReference type="Gene3D" id="3.30.565.10">
    <property type="entry name" value="Histidine kinase-like ATPase, C-terminal domain"/>
    <property type="match status" value="1"/>
</dbReference>
<evidence type="ECO:0000259" key="11">
    <source>
        <dbReference type="PROSITE" id="PS50113"/>
    </source>
</evidence>
<dbReference type="InterPro" id="IPR035965">
    <property type="entry name" value="PAS-like_dom_sf"/>
</dbReference>
<reference evidence="12" key="1">
    <citation type="submission" date="2023-08" db="EMBL/GenBank/DDBJ databases">
        <title>Comparative genomics and taxonomic characterization of three novel marine species of genus Marivirga.</title>
        <authorList>
            <person name="Muhammad N."/>
            <person name="Kim S.-G."/>
        </authorList>
    </citation>
    <scope>NUCLEOTIDE SEQUENCE</scope>
    <source>
        <strain evidence="12">BKB1-2</strain>
    </source>
</reference>
<dbReference type="Gene3D" id="1.10.287.130">
    <property type="match status" value="1"/>
</dbReference>
<feature type="domain" description="PAC" evidence="11">
    <location>
        <begin position="249"/>
        <end position="300"/>
    </location>
</feature>
<dbReference type="CDD" id="cd00082">
    <property type="entry name" value="HisKA"/>
    <property type="match status" value="1"/>
</dbReference>
<feature type="domain" description="PAS" evidence="10">
    <location>
        <begin position="304"/>
        <end position="361"/>
    </location>
</feature>
<feature type="domain" description="PAC" evidence="11">
    <location>
        <begin position="497"/>
        <end position="551"/>
    </location>
</feature>
<dbReference type="EMBL" id="CP129968">
    <property type="protein sequence ID" value="WNB18584.1"/>
    <property type="molecule type" value="Genomic_DNA"/>
</dbReference>
<dbReference type="InterPro" id="IPR036890">
    <property type="entry name" value="HATPase_C_sf"/>
</dbReference>
<accession>A0AA51ZXI2</accession>
<dbReference type="InterPro" id="IPR004358">
    <property type="entry name" value="Sig_transdc_His_kin-like_C"/>
</dbReference>
<dbReference type="InterPro" id="IPR001610">
    <property type="entry name" value="PAC"/>
</dbReference>
<evidence type="ECO:0000256" key="2">
    <source>
        <dbReference type="ARBA" id="ARBA00012438"/>
    </source>
</evidence>
<keyword evidence="8" id="KW-1133">Transmembrane helix</keyword>
<dbReference type="Gene3D" id="3.30.450.20">
    <property type="entry name" value="PAS domain"/>
    <property type="match status" value="4"/>
</dbReference>
<evidence type="ECO:0000259" key="9">
    <source>
        <dbReference type="PROSITE" id="PS50109"/>
    </source>
</evidence>
<dbReference type="SUPFAM" id="SSF47384">
    <property type="entry name" value="Homodimeric domain of signal transducing histidine kinase"/>
    <property type="match status" value="1"/>
</dbReference>
<dbReference type="SMART" id="SM00091">
    <property type="entry name" value="PAS"/>
    <property type="match status" value="4"/>
</dbReference>
<evidence type="ECO:0000256" key="5">
    <source>
        <dbReference type="ARBA" id="ARBA00022777"/>
    </source>
</evidence>
<keyword evidence="3" id="KW-0597">Phosphoprotein</keyword>
<evidence type="ECO:0000259" key="10">
    <source>
        <dbReference type="PROSITE" id="PS50112"/>
    </source>
</evidence>
<feature type="transmembrane region" description="Helical" evidence="8">
    <location>
        <begin position="12"/>
        <end position="35"/>
    </location>
</feature>
<dbReference type="Pfam" id="PF08447">
    <property type="entry name" value="PAS_3"/>
    <property type="match status" value="1"/>
</dbReference>
<dbReference type="InterPro" id="IPR000014">
    <property type="entry name" value="PAS"/>
</dbReference>
<dbReference type="PANTHER" id="PTHR43711:SF26">
    <property type="entry name" value="SENSOR HISTIDINE KINASE RCSC"/>
    <property type="match status" value="1"/>
</dbReference>
<dbReference type="PANTHER" id="PTHR43711">
    <property type="entry name" value="TWO-COMPONENT HISTIDINE KINASE"/>
    <property type="match status" value="1"/>
</dbReference>
<feature type="coiled-coil region" evidence="7">
    <location>
        <begin position="35"/>
        <end position="64"/>
    </location>
</feature>
<organism evidence="12">
    <name type="scientific">Marivirga arenosa</name>
    <dbReference type="NCBI Taxonomy" id="3059076"/>
    <lineage>
        <taxon>Bacteria</taxon>
        <taxon>Pseudomonadati</taxon>
        <taxon>Bacteroidota</taxon>
        <taxon>Cytophagia</taxon>
        <taxon>Cytophagales</taxon>
        <taxon>Marivirgaceae</taxon>
        <taxon>Marivirga</taxon>
    </lineage>
</organism>
<keyword evidence="6" id="KW-0902">Two-component regulatory system</keyword>
<dbReference type="PRINTS" id="PR00344">
    <property type="entry name" value="BCTRLSENSOR"/>
</dbReference>
<dbReference type="InterPro" id="IPR036097">
    <property type="entry name" value="HisK_dim/P_sf"/>
</dbReference>
<dbReference type="InterPro" id="IPR003661">
    <property type="entry name" value="HisK_dim/P_dom"/>
</dbReference>
<dbReference type="RefSeq" id="WP_322348105.1">
    <property type="nucleotide sequence ID" value="NZ_CP129968.2"/>
</dbReference>
<keyword evidence="4" id="KW-0808">Transferase</keyword>
<dbReference type="EC" id="2.7.13.3" evidence="2"/>
<evidence type="ECO:0000313" key="12">
    <source>
        <dbReference type="EMBL" id="WNB18584.1"/>
    </source>
</evidence>
<dbReference type="PROSITE" id="PS50112">
    <property type="entry name" value="PAS"/>
    <property type="match status" value="2"/>
</dbReference>
<evidence type="ECO:0000256" key="4">
    <source>
        <dbReference type="ARBA" id="ARBA00022679"/>
    </source>
</evidence>
<comment type="catalytic activity">
    <reaction evidence="1">
        <text>ATP + protein L-histidine = ADP + protein N-phospho-L-histidine.</text>
        <dbReference type="EC" id="2.7.13.3"/>
    </reaction>
</comment>
<dbReference type="Pfam" id="PF02518">
    <property type="entry name" value="HATPase_c"/>
    <property type="match status" value="1"/>
</dbReference>
<keyword evidence="8" id="KW-0812">Transmembrane</keyword>
<evidence type="ECO:0000256" key="3">
    <source>
        <dbReference type="ARBA" id="ARBA00022553"/>
    </source>
</evidence>
<keyword evidence="5" id="KW-0418">Kinase</keyword>
<dbReference type="Proteomes" id="UP001232019">
    <property type="component" value="Chromosome"/>
</dbReference>
<dbReference type="CDD" id="cd00130">
    <property type="entry name" value="PAS"/>
    <property type="match status" value="3"/>
</dbReference>
<dbReference type="InterPro" id="IPR050736">
    <property type="entry name" value="Sensor_HK_Regulatory"/>
</dbReference>
<evidence type="ECO:0000256" key="8">
    <source>
        <dbReference type="SAM" id="Phobius"/>
    </source>
</evidence>
<dbReference type="KEGG" id="marp:QYS47_30660"/>
<proteinExistence type="predicted"/>
<name>A0AA51ZXI2_9BACT</name>
<dbReference type="Pfam" id="PF00512">
    <property type="entry name" value="HisKA"/>
    <property type="match status" value="1"/>
</dbReference>
<evidence type="ECO:0000256" key="6">
    <source>
        <dbReference type="ARBA" id="ARBA00023012"/>
    </source>
</evidence>
<keyword evidence="8" id="KW-0472">Membrane</keyword>
<dbReference type="SMART" id="SM00387">
    <property type="entry name" value="HATPase_c"/>
    <property type="match status" value="1"/>
</dbReference>
<feature type="domain" description="Histidine kinase" evidence="9">
    <location>
        <begin position="569"/>
        <end position="789"/>
    </location>
</feature>
<dbReference type="SUPFAM" id="SSF55785">
    <property type="entry name" value="PYP-like sensor domain (PAS domain)"/>
    <property type="match status" value="4"/>
</dbReference>